<evidence type="ECO:0000259" key="1">
    <source>
        <dbReference type="Pfam" id="PF13860"/>
    </source>
</evidence>
<dbReference type="NCBIfam" id="TIGR04183">
    <property type="entry name" value="Por_Secre_tail"/>
    <property type="match status" value="1"/>
</dbReference>
<evidence type="ECO:0000313" key="3">
    <source>
        <dbReference type="Proteomes" id="UP000050975"/>
    </source>
</evidence>
<reference evidence="2 3" key="1">
    <citation type="journal article" date="2015" name="Microbiome">
        <title>Genomic resolution of linkages in carbon, nitrogen, and sulfur cycling among widespread estuary sediment bacteria.</title>
        <authorList>
            <person name="Baker B.J."/>
            <person name="Lazar C.S."/>
            <person name="Teske A.P."/>
            <person name="Dick G.J."/>
        </authorList>
    </citation>
    <scope>NUCLEOTIDE SEQUENCE [LARGE SCALE GENOMIC DNA]</scope>
    <source>
        <strain evidence="2">SM1_77</strain>
    </source>
</reference>
<dbReference type="SUPFAM" id="SSF63825">
    <property type="entry name" value="YWTD domain"/>
    <property type="match status" value="1"/>
</dbReference>
<name>A0A0S8K2W7_UNCW3</name>
<dbReference type="SUPFAM" id="SSF101908">
    <property type="entry name" value="Putative isomerase YbhE"/>
    <property type="match status" value="1"/>
</dbReference>
<dbReference type="Pfam" id="PF13860">
    <property type="entry name" value="FlgD_ig"/>
    <property type="match status" value="1"/>
</dbReference>
<dbReference type="AlphaFoldDB" id="A0A0S8K2W7"/>
<dbReference type="Gene3D" id="2.60.40.4070">
    <property type="match status" value="1"/>
</dbReference>
<dbReference type="InterPro" id="IPR015943">
    <property type="entry name" value="WD40/YVTN_repeat-like_dom_sf"/>
</dbReference>
<dbReference type="PANTHER" id="PTHR47197:SF3">
    <property type="entry name" value="DIHYDRO-HEME D1 DEHYDROGENASE"/>
    <property type="match status" value="1"/>
</dbReference>
<protein>
    <recommendedName>
        <fullName evidence="1">FlgD/Vpr Ig-like domain-containing protein</fullName>
    </recommendedName>
</protein>
<evidence type="ECO:0000313" key="2">
    <source>
        <dbReference type="EMBL" id="KPL15804.1"/>
    </source>
</evidence>
<gene>
    <name evidence="2" type="ORF">AMJ74_00755</name>
</gene>
<dbReference type="InterPro" id="IPR026444">
    <property type="entry name" value="Secre_tail"/>
</dbReference>
<organism evidence="2 3">
    <name type="scientific">candidate division WOR_3 bacterium SM1_77</name>
    <dbReference type="NCBI Taxonomy" id="1703778"/>
    <lineage>
        <taxon>Bacteria</taxon>
        <taxon>Bacteria division WOR-3</taxon>
    </lineage>
</organism>
<dbReference type="Pfam" id="PF08309">
    <property type="entry name" value="LVIVD"/>
    <property type="match status" value="11"/>
</dbReference>
<dbReference type="InterPro" id="IPR051200">
    <property type="entry name" value="Host-pathogen_enzymatic-act"/>
</dbReference>
<dbReference type="EMBL" id="LJVE01000005">
    <property type="protein sequence ID" value="KPL15804.1"/>
    <property type="molecule type" value="Genomic_DNA"/>
</dbReference>
<dbReference type="InterPro" id="IPR025965">
    <property type="entry name" value="FlgD/Vpr_Ig-like"/>
</dbReference>
<dbReference type="Proteomes" id="UP000050975">
    <property type="component" value="Unassembled WGS sequence"/>
</dbReference>
<dbReference type="PANTHER" id="PTHR47197">
    <property type="entry name" value="PROTEIN NIRF"/>
    <property type="match status" value="1"/>
</dbReference>
<proteinExistence type="predicted"/>
<dbReference type="InterPro" id="IPR013211">
    <property type="entry name" value="LVIVD"/>
</dbReference>
<accession>A0A0S8K2W7</accession>
<comment type="caution">
    <text evidence="2">The sequence shown here is derived from an EMBL/GenBank/DDBJ whole genome shotgun (WGS) entry which is preliminary data.</text>
</comment>
<sequence>MVCLFLMGSAIDAAEPYPDIVDRNIENGCLWFDSLNVRFMGNWPFGNPERSAYDIARELLYFGSGGGVYVFDVSNPANPVVLSEAIHTRGNVRGLTYDQSAQILYIADDIAGIEIWDVATISSPVKLGFCPDLDDAQDVVVVDSFAYVADGYYGFSVVNIADPTNPFEIGTLTLRRRALGIACADSFVYIADEDSGLSIINVANPTNPQEIGHYDTPHRAYDIAISDTFAYIADADSGLRIINVADPSNPVEVGSYDPPSTSYGVYGVALADTFAYITNSYAGLRIVNIADPTNPFETGAYTSTGMTYGITLVDTLAYISEIWQGLRVINVSDPSHPTQTSAYTTPTNAYAVVVCDTLALLSYCEGLFIINITDLSSPYEMGHSYVGYSYDLDAHDTIAYVCAGWAGLGIVDISDPSNPSILSYCNTSNYCQGVGYAHSFAYVADRDSGLRVINVSDPQNPFETGSCLTSDEAYDVVVLDTFAYVADYQGGLRVINVADPSNPVETGFCDTPGYAFGVAVSDTIAYIADLSGGVRIINVADPSNPVEISFFDRYTNGVAVSDSFAYISGGHYGQLRILNVVDPSNPVEVARYISMPNSANKLAVSNHVAFVASSGCGLQIYENLLTSGSEENGSSPHLILSFSQNRPNPFTSKRGTTIEYSIPKTALVRLYIYNTLGQRVKTLVNEIQTTGSHQVIWKGTSDSGKALAPGVYFCKIETSDLSATKKILLVN</sequence>
<feature type="domain" description="FlgD/Vpr Ig-like" evidence="1">
    <location>
        <begin position="655"/>
        <end position="719"/>
    </location>
</feature>
<dbReference type="Gene3D" id="2.130.10.10">
    <property type="entry name" value="YVTN repeat-like/Quinoprotein amine dehydrogenase"/>
    <property type="match status" value="1"/>
</dbReference>